<evidence type="ECO:0000313" key="7">
    <source>
        <dbReference type="EMBL" id="KAK7790909.1"/>
    </source>
</evidence>
<evidence type="ECO:0000256" key="1">
    <source>
        <dbReference type="ARBA" id="ARBA00004123"/>
    </source>
</evidence>
<keyword evidence="3" id="KW-0507">mRNA processing</keyword>
<feature type="region of interest" description="Disordered" evidence="5">
    <location>
        <begin position="1"/>
        <end position="135"/>
    </location>
</feature>
<dbReference type="GO" id="GO:0006397">
    <property type="term" value="P:mRNA processing"/>
    <property type="evidence" value="ECO:0007669"/>
    <property type="project" value="UniProtKB-KW"/>
</dbReference>
<feature type="compositionally biased region" description="Basic and acidic residues" evidence="5">
    <location>
        <begin position="456"/>
        <end position="492"/>
    </location>
</feature>
<feature type="compositionally biased region" description="Polar residues" evidence="5">
    <location>
        <begin position="105"/>
        <end position="123"/>
    </location>
</feature>
<organism evidence="7 8">
    <name type="scientific">Gryllus longicercus</name>
    <dbReference type="NCBI Taxonomy" id="2509291"/>
    <lineage>
        <taxon>Eukaryota</taxon>
        <taxon>Metazoa</taxon>
        <taxon>Ecdysozoa</taxon>
        <taxon>Arthropoda</taxon>
        <taxon>Hexapoda</taxon>
        <taxon>Insecta</taxon>
        <taxon>Pterygota</taxon>
        <taxon>Neoptera</taxon>
        <taxon>Polyneoptera</taxon>
        <taxon>Orthoptera</taxon>
        <taxon>Ensifera</taxon>
        <taxon>Gryllidea</taxon>
        <taxon>Grylloidea</taxon>
        <taxon>Gryllidae</taxon>
        <taxon>Gryllinae</taxon>
        <taxon>Gryllus</taxon>
    </lineage>
</organism>
<evidence type="ECO:0000256" key="3">
    <source>
        <dbReference type="ARBA" id="ARBA00022664"/>
    </source>
</evidence>
<dbReference type="GO" id="GO:0005847">
    <property type="term" value="C:mRNA cleavage and polyadenylation specificity factor complex"/>
    <property type="evidence" value="ECO:0007669"/>
    <property type="project" value="TreeGrafter"/>
</dbReference>
<dbReference type="InterPro" id="IPR051187">
    <property type="entry name" value="Pre-mRNA_3'-end_processing_reg"/>
</dbReference>
<dbReference type="InterPro" id="IPR007854">
    <property type="entry name" value="Fip1_dom"/>
</dbReference>
<evidence type="ECO:0000256" key="4">
    <source>
        <dbReference type="ARBA" id="ARBA00023242"/>
    </source>
</evidence>
<gene>
    <name evidence="7" type="ORF">R5R35_000919</name>
</gene>
<comment type="similarity">
    <text evidence="2">Belongs to the FIP1 family.</text>
</comment>
<name>A0AAN9V3E9_9ORTH</name>
<dbReference type="Proteomes" id="UP001378592">
    <property type="component" value="Unassembled WGS sequence"/>
</dbReference>
<keyword evidence="4" id="KW-0539">Nucleus</keyword>
<feature type="compositionally biased region" description="Basic and acidic residues" evidence="5">
    <location>
        <begin position="24"/>
        <end position="33"/>
    </location>
</feature>
<feature type="compositionally biased region" description="Polar residues" evidence="5">
    <location>
        <begin position="53"/>
        <end position="62"/>
    </location>
</feature>
<evidence type="ECO:0000313" key="8">
    <source>
        <dbReference type="Proteomes" id="UP001378592"/>
    </source>
</evidence>
<feature type="compositionally biased region" description="Pro residues" evidence="5">
    <location>
        <begin position="74"/>
        <end position="88"/>
    </location>
</feature>
<dbReference type="Pfam" id="PF05182">
    <property type="entry name" value="Fip1"/>
    <property type="match status" value="1"/>
</dbReference>
<proteinExistence type="inferred from homology"/>
<comment type="caution">
    <text evidence="7">The sequence shown here is derived from an EMBL/GenBank/DDBJ whole genome shotgun (WGS) entry which is preliminary data.</text>
</comment>
<feature type="region of interest" description="Disordered" evidence="5">
    <location>
        <begin position="393"/>
        <end position="542"/>
    </location>
</feature>
<reference evidence="7 8" key="1">
    <citation type="submission" date="2024-03" db="EMBL/GenBank/DDBJ databases">
        <title>The genome assembly and annotation of the cricket Gryllus longicercus Weissman &amp; Gray.</title>
        <authorList>
            <person name="Szrajer S."/>
            <person name="Gray D."/>
            <person name="Ylla G."/>
        </authorList>
    </citation>
    <scope>NUCLEOTIDE SEQUENCE [LARGE SCALE GENOMIC DNA]</scope>
    <source>
        <strain evidence="7">DAG 2021-001</strain>
        <tissue evidence="7">Whole body minus gut</tissue>
    </source>
</reference>
<feature type="compositionally biased region" description="Pro residues" evidence="5">
    <location>
        <begin position="428"/>
        <end position="438"/>
    </location>
</feature>
<dbReference type="PANTHER" id="PTHR13484">
    <property type="entry name" value="FIP1-LIKE 1 PROTEIN"/>
    <property type="match status" value="1"/>
</dbReference>
<feature type="compositionally biased region" description="Polar residues" evidence="5">
    <location>
        <begin position="396"/>
        <end position="417"/>
    </location>
</feature>
<feature type="compositionally biased region" description="Acidic residues" evidence="5">
    <location>
        <begin position="125"/>
        <end position="135"/>
    </location>
</feature>
<keyword evidence="8" id="KW-1185">Reference proteome</keyword>
<comment type="subcellular location">
    <subcellularLocation>
        <location evidence="1">Nucleus</location>
    </subcellularLocation>
</comment>
<feature type="compositionally biased region" description="Basic and acidic residues" evidence="5">
    <location>
        <begin position="532"/>
        <end position="542"/>
    </location>
</feature>
<dbReference type="EMBL" id="JAZDUA010000577">
    <property type="protein sequence ID" value="KAK7790909.1"/>
    <property type="molecule type" value="Genomic_DNA"/>
</dbReference>
<evidence type="ECO:0000259" key="6">
    <source>
        <dbReference type="Pfam" id="PF05182"/>
    </source>
</evidence>
<protein>
    <recommendedName>
        <fullName evidence="6">Pre-mRNA polyadenylation factor Fip1 domain-containing protein</fullName>
    </recommendedName>
</protein>
<dbReference type="PANTHER" id="PTHR13484:SF0">
    <property type="entry name" value="PRE-MRNA 3'-END-PROCESSING FACTOR FIP1"/>
    <property type="match status" value="1"/>
</dbReference>
<dbReference type="AlphaFoldDB" id="A0AAN9V3E9"/>
<feature type="compositionally biased region" description="Basic residues" evidence="5">
    <location>
        <begin position="493"/>
        <end position="531"/>
    </location>
</feature>
<evidence type="ECO:0000256" key="2">
    <source>
        <dbReference type="ARBA" id="ARBA00007459"/>
    </source>
</evidence>
<accession>A0AAN9V3E9</accession>
<evidence type="ECO:0000256" key="5">
    <source>
        <dbReference type="SAM" id="MobiDB-lite"/>
    </source>
</evidence>
<feature type="domain" description="Pre-mRNA polyadenylation factor Fip1" evidence="6">
    <location>
        <begin position="200"/>
        <end position="242"/>
    </location>
</feature>
<sequence length="542" mass="59119">MADDASNEDQWLYGDSVNDAPEISNKDDSKPELTEESITNDTQQSEPPPSDTPAPQTSSTSGDAADDAANSVPEPVPAPEPPSIPPPNSQDHEEGQLSGGEDEQAQLQLVTGNDGNDTSTPAIETQDDDDDDSDDDVHVVIGDIKTSPTYTSLNIKRGGLLTSAVAGAEKLKGISFQQPGKFSIEEFEAVGTINGVPAHEYNLDSLEDKPWRKPGADITDYFNYGFNEETWRAYCERQKRIRIHESGVGLAQIGGTSTGRGTIPVAITNDNSKYSGFTGPKKAGPPPGRKMGGTIDVIGGGGLASRRNLEKGTPPKENVIQVMTADRREYSRKPAGFPDLSVPPPTTTLPPFECPPPPHGVIPNIAGAFPPGGPPPLDSYGNEFYSAEADPYYSYEPTQDSQWNDPVGNTWQPTPMSVPSDVKVLTPTPLPPVIPPPSSVVIPLNAPDVASQDSRGSMRDDLSVGRDDSLKDRDEKEEKGRKEKDRDRERHKDRSHRHRSRSRSTEKRSRRHKSRSRSPGHRSHRKKKSRRSEREKSKEESE</sequence>
<feature type="compositionally biased region" description="Polar residues" evidence="5">
    <location>
        <begin position="36"/>
        <end position="45"/>
    </location>
</feature>